<name>A0A7X0EFC0_9PROT</name>
<gene>
    <name evidence="1" type="ORF">FHS74_005409</name>
</gene>
<dbReference type="AlphaFoldDB" id="A0A7X0EFC0"/>
<dbReference type="EMBL" id="JACIIZ010000020">
    <property type="protein sequence ID" value="MBB6254818.1"/>
    <property type="molecule type" value="Genomic_DNA"/>
</dbReference>
<proteinExistence type="predicted"/>
<organism evidence="1 2">
    <name type="scientific">Nitrospirillum iridis</name>
    <dbReference type="NCBI Taxonomy" id="765888"/>
    <lineage>
        <taxon>Bacteria</taxon>
        <taxon>Pseudomonadati</taxon>
        <taxon>Pseudomonadota</taxon>
        <taxon>Alphaproteobacteria</taxon>
        <taxon>Rhodospirillales</taxon>
        <taxon>Azospirillaceae</taxon>
        <taxon>Nitrospirillum</taxon>
    </lineage>
</organism>
<accession>A0A7X0EFC0</accession>
<reference evidence="1 2" key="1">
    <citation type="submission" date="2020-08" db="EMBL/GenBank/DDBJ databases">
        <title>Genomic Encyclopedia of Type Strains, Phase IV (KMG-IV): sequencing the most valuable type-strain genomes for metagenomic binning, comparative biology and taxonomic classification.</title>
        <authorList>
            <person name="Goeker M."/>
        </authorList>
    </citation>
    <scope>NUCLEOTIDE SEQUENCE [LARGE SCALE GENOMIC DNA]</scope>
    <source>
        <strain evidence="1 2">DSM 22198</strain>
    </source>
</reference>
<dbReference type="Proteomes" id="UP000539175">
    <property type="component" value="Unassembled WGS sequence"/>
</dbReference>
<evidence type="ECO:0000313" key="1">
    <source>
        <dbReference type="EMBL" id="MBB6254818.1"/>
    </source>
</evidence>
<comment type="caution">
    <text evidence="1">The sequence shown here is derived from an EMBL/GenBank/DDBJ whole genome shotgun (WGS) entry which is preliminary data.</text>
</comment>
<evidence type="ECO:0000313" key="2">
    <source>
        <dbReference type="Proteomes" id="UP000539175"/>
    </source>
</evidence>
<evidence type="ECO:0008006" key="3">
    <source>
        <dbReference type="Google" id="ProtNLM"/>
    </source>
</evidence>
<keyword evidence="2" id="KW-1185">Reference proteome</keyword>
<dbReference type="RefSeq" id="WP_184807338.1">
    <property type="nucleotide sequence ID" value="NZ_JACIIZ010000020.1"/>
</dbReference>
<sequence>MSGILYVTGADRRYFATTLLLLESFARRLPEDALMVCDYGLTPGQRAYLAERGQLLDRPGSVPETLHPYAKKAAILDYVGDRPWRGLCWIDADMLVAGLDADLMTRLWGRMEAAGAEIALTTDINGISLQDVAALDEGGTAMAPFRALLADSGADRTAPYLSVGFWLCRSRALLAEWDRRSRGLVPHPLFEQNVMALLAHGGHWGHAGRALLLDPVEWQPQNHLLPLIRPQDTGAAGDGYVVRGRPVRLIHCTASRHCFMDVYDGHVQLGRQALAGYFRILRNPALRAFQTGLLHDHVARHGDALVRHGLLQGPVAAGNP</sequence>
<protein>
    <recommendedName>
        <fullName evidence="3">Glycosyl transferase</fullName>
    </recommendedName>
</protein>